<organism evidence="2 3">
    <name type="scientific">Sphingomonas aerolata</name>
    <dbReference type="NCBI Taxonomy" id="185951"/>
    <lineage>
        <taxon>Bacteria</taxon>
        <taxon>Pseudomonadati</taxon>
        <taxon>Pseudomonadota</taxon>
        <taxon>Alphaproteobacteria</taxon>
        <taxon>Sphingomonadales</taxon>
        <taxon>Sphingomonadaceae</taxon>
        <taxon>Sphingomonas</taxon>
    </lineage>
</organism>
<evidence type="ECO:0000256" key="1">
    <source>
        <dbReference type="SAM" id="MobiDB-lite"/>
    </source>
</evidence>
<sequence>MPTTLKAKFDTRREAEMTVERLAQEMQVERTDIFITTDGANNSAGDERAGADTAGDNPTPASRADAALEGKIIVSVDIADAGRASDIKAAFAEFDASEVAER</sequence>
<keyword evidence="3" id="KW-1185">Reference proteome</keyword>
<reference evidence="2 3" key="1">
    <citation type="submission" date="2018-04" db="EMBL/GenBank/DDBJ databases">
        <title>Genomic Encyclopedia of Type Strains, Phase III (KMG-III): the genomes of soil and plant-associated and newly described type strains.</title>
        <authorList>
            <person name="Whitman W."/>
        </authorList>
    </citation>
    <scope>NUCLEOTIDE SEQUENCE [LARGE SCALE GENOMIC DNA]</scope>
    <source>
        <strain evidence="2 3">NW12</strain>
    </source>
</reference>
<dbReference type="AlphaFoldDB" id="A0A2T4YMM0"/>
<feature type="region of interest" description="Disordered" evidence="1">
    <location>
        <begin position="33"/>
        <end position="63"/>
    </location>
</feature>
<accession>A0A2T4YMM0</accession>
<name>A0A2T4YMM0_9SPHN</name>
<dbReference type="EMBL" id="PZZN01000003">
    <property type="protein sequence ID" value="PTM44652.1"/>
    <property type="molecule type" value="Genomic_DNA"/>
</dbReference>
<evidence type="ECO:0000313" key="3">
    <source>
        <dbReference type="Proteomes" id="UP000240996"/>
    </source>
</evidence>
<protein>
    <recommendedName>
        <fullName evidence="4">Heat induced stress protein YflT</fullName>
    </recommendedName>
</protein>
<evidence type="ECO:0000313" key="2">
    <source>
        <dbReference type="EMBL" id="PTM44652.1"/>
    </source>
</evidence>
<comment type="caution">
    <text evidence="2">The sequence shown here is derived from an EMBL/GenBank/DDBJ whole genome shotgun (WGS) entry which is preliminary data.</text>
</comment>
<dbReference type="Proteomes" id="UP000240996">
    <property type="component" value="Unassembled WGS sequence"/>
</dbReference>
<dbReference type="RefSeq" id="WP_107933350.1">
    <property type="nucleotide sequence ID" value="NZ_PZZN01000003.1"/>
</dbReference>
<proteinExistence type="predicted"/>
<evidence type="ECO:0008006" key="4">
    <source>
        <dbReference type="Google" id="ProtNLM"/>
    </source>
</evidence>
<gene>
    <name evidence="2" type="ORF">C8J24_2859</name>
</gene>